<name>A0AAD4RVW3_9MAGN</name>
<evidence type="ECO:0000313" key="7">
    <source>
        <dbReference type="EMBL" id="KAI3836432.1"/>
    </source>
</evidence>
<gene>
    <name evidence="7" type="ORF">MKW98_008193</name>
</gene>
<comment type="similarity">
    <text evidence="6">Belongs to the mitochondrial carrier (TC 2.A.29) family.</text>
</comment>
<evidence type="ECO:0000256" key="2">
    <source>
        <dbReference type="ARBA" id="ARBA00022692"/>
    </source>
</evidence>
<accession>A0AAD4RVW3</accession>
<organism evidence="7 8">
    <name type="scientific">Papaver atlanticum</name>
    <dbReference type="NCBI Taxonomy" id="357466"/>
    <lineage>
        <taxon>Eukaryota</taxon>
        <taxon>Viridiplantae</taxon>
        <taxon>Streptophyta</taxon>
        <taxon>Embryophyta</taxon>
        <taxon>Tracheophyta</taxon>
        <taxon>Spermatophyta</taxon>
        <taxon>Magnoliopsida</taxon>
        <taxon>Ranunculales</taxon>
        <taxon>Papaveraceae</taxon>
        <taxon>Papaveroideae</taxon>
        <taxon>Papaver</taxon>
    </lineage>
</organism>
<comment type="subcellular location">
    <subcellularLocation>
        <location evidence="1">Membrane</location>
        <topology evidence="1">Multi-pass membrane protein</topology>
    </subcellularLocation>
</comment>
<dbReference type="PROSITE" id="PS50920">
    <property type="entry name" value="SOLCAR"/>
    <property type="match status" value="1"/>
</dbReference>
<protein>
    <submittedName>
        <fullName evidence="7">Uncharacterized protein</fullName>
    </submittedName>
</protein>
<evidence type="ECO:0000256" key="1">
    <source>
        <dbReference type="ARBA" id="ARBA00004141"/>
    </source>
</evidence>
<feature type="repeat" description="Solcar" evidence="5">
    <location>
        <begin position="1"/>
        <end position="43"/>
    </location>
</feature>
<dbReference type="SUPFAM" id="SSF103506">
    <property type="entry name" value="Mitochondrial carrier"/>
    <property type="match status" value="1"/>
</dbReference>
<keyword evidence="4 5" id="KW-0472">Membrane</keyword>
<dbReference type="AlphaFoldDB" id="A0AAD4RVW3"/>
<keyword evidence="6" id="KW-0813">Transport</keyword>
<dbReference type="Proteomes" id="UP001202328">
    <property type="component" value="Unassembled WGS sequence"/>
</dbReference>
<proteinExistence type="inferred from homology"/>
<evidence type="ECO:0000256" key="6">
    <source>
        <dbReference type="RuleBase" id="RU000488"/>
    </source>
</evidence>
<dbReference type="PANTHER" id="PTHR24089">
    <property type="entry name" value="SOLUTE CARRIER FAMILY 25"/>
    <property type="match status" value="1"/>
</dbReference>
<evidence type="ECO:0000313" key="8">
    <source>
        <dbReference type="Proteomes" id="UP001202328"/>
    </source>
</evidence>
<dbReference type="InterPro" id="IPR018108">
    <property type="entry name" value="MCP_transmembrane"/>
</dbReference>
<dbReference type="GO" id="GO:0016020">
    <property type="term" value="C:membrane"/>
    <property type="evidence" value="ECO:0007669"/>
    <property type="project" value="UniProtKB-SubCell"/>
</dbReference>
<reference evidence="7" key="1">
    <citation type="submission" date="2022-04" db="EMBL/GenBank/DDBJ databases">
        <title>A functionally conserved STORR gene fusion in Papaver species that diverged 16.8 million years ago.</title>
        <authorList>
            <person name="Catania T."/>
        </authorList>
    </citation>
    <scope>NUCLEOTIDE SEQUENCE</scope>
    <source>
        <strain evidence="7">S-188037</strain>
    </source>
</reference>
<keyword evidence="8" id="KW-1185">Reference proteome</keyword>
<evidence type="ECO:0000256" key="4">
    <source>
        <dbReference type="ARBA" id="ARBA00023136"/>
    </source>
</evidence>
<comment type="caution">
    <text evidence="7">The sequence shown here is derived from an EMBL/GenBank/DDBJ whole genome shotgun (WGS) entry which is preliminary data.</text>
</comment>
<evidence type="ECO:0000256" key="3">
    <source>
        <dbReference type="ARBA" id="ARBA00022737"/>
    </source>
</evidence>
<keyword evidence="3" id="KW-0677">Repeat</keyword>
<keyword evidence="2 5" id="KW-0812">Transmembrane</keyword>
<dbReference type="Gene3D" id="1.50.40.10">
    <property type="entry name" value="Mitochondrial carrier domain"/>
    <property type="match status" value="1"/>
</dbReference>
<evidence type="ECO:0000256" key="5">
    <source>
        <dbReference type="PROSITE-ProRule" id="PRU00282"/>
    </source>
</evidence>
<dbReference type="Pfam" id="PF00153">
    <property type="entry name" value="Mito_carr"/>
    <property type="match status" value="1"/>
</dbReference>
<sequence>MSLRVYTWKVGMSVLYRGVGPTLVGIHPYAVLKFYIYEELNRRVLEEHQNSVMLCLSCGDLTGLFGQTFTYPLNVVRRRCGFRVCNKQGIFSPSDIEVCFDNFSYYRSLQPHFLFLGRSSCNGFWARISLEGDAIVSMKPKRTNLSKYLVTLLSYGGVPEEYFLGQTHSIKSVSMDDFLLANM</sequence>
<dbReference type="EMBL" id="JAJJMB010017645">
    <property type="protein sequence ID" value="KAI3836432.1"/>
    <property type="molecule type" value="Genomic_DNA"/>
</dbReference>
<dbReference type="InterPro" id="IPR023395">
    <property type="entry name" value="MCP_dom_sf"/>
</dbReference>